<organism evidence="3 4">
    <name type="scientific">Coccomyxa viridis</name>
    <dbReference type="NCBI Taxonomy" id="1274662"/>
    <lineage>
        <taxon>Eukaryota</taxon>
        <taxon>Viridiplantae</taxon>
        <taxon>Chlorophyta</taxon>
        <taxon>core chlorophytes</taxon>
        <taxon>Trebouxiophyceae</taxon>
        <taxon>Trebouxiophyceae incertae sedis</taxon>
        <taxon>Coccomyxaceae</taxon>
        <taxon>Coccomyxa</taxon>
    </lineage>
</organism>
<dbReference type="PANTHER" id="PTHR12151">
    <property type="entry name" value="ELECTRON TRANSPORT PROTIN SCO1/SENC FAMILY MEMBER"/>
    <property type="match status" value="1"/>
</dbReference>
<evidence type="ECO:0000313" key="4">
    <source>
        <dbReference type="Proteomes" id="UP001314263"/>
    </source>
</evidence>
<dbReference type="PANTHER" id="PTHR12151:SF25">
    <property type="entry name" value="LINALOOL DEHYDRATASE_ISOMERASE DOMAIN-CONTAINING PROTEIN"/>
    <property type="match status" value="1"/>
</dbReference>
<dbReference type="InterPro" id="IPR003782">
    <property type="entry name" value="SCO1/SenC"/>
</dbReference>
<dbReference type="InterPro" id="IPR036249">
    <property type="entry name" value="Thioredoxin-like_sf"/>
</dbReference>
<gene>
    <name evidence="3" type="ORF">CVIRNUC_006410</name>
</gene>
<dbReference type="AlphaFoldDB" id="A0AAV1I782"/>
<feature type="region of interest" description="Disordered" evidence="2">
    <location>
        <begin position="1"/>
        <end position="22"/>
    </location>
</feature>
<evidence type="ECO:0000256" key="1">
    <source>
        <dbReference type="ARBA" id="ARBA00010996"/>
    </source>
</evidence>
<evidence type="ECO:0000256" key="2">
    <source>
        <dbReference type="SAM" id="MobiDB-lite"/>
    </source>
</evidence>
<name>A0AAV1I782_9CHLO</name>
<comment type="similarity">
    <text evidence="1">Belongs to the SCO1/2 family.</text>
</comment>
<dbReference type="EMBL" id="CAUYUE010000008">
    <property type="protein sequence ID" value="CAK0783211.1"/>
    <property type="molecule type" value="Genomic_DNA"/>
</dbReference>
<protein>
    <submittedName>
        <fullName evidence="3">Uncharacterized protein</fullName>
    </submittedName>
</protein>
<dbReference type="SUPFAM" id="SSF52833">
    <property type="entry name" value="Thioredoxin-like"/>
    <property type="match status" value="1"/>
</dbReference>
<dbReference type="Proteomes" id="UP001314263">
    <property type="component" value="Unassembled WGS sequence"/>
</dbReference>
<reference evidence="3 4" key="1">
    <citation type="submission" date="2023-10" db="EMBL/GenBank/DDBJ databases">
        <authorList>
            <person name="Maclean D."/>
            <person name="Macfadyen A."/>
        </authorList>
    </citation>
    <scope>NUCLEOTIDE SEQUENCE [LARGE SCALE GENOMIC DNA]</scope>
</reference>
<evidence type="ECO:0000313" key="3">
    <source>
        <dbReference type="EMBL" id="CAK0783211.1"/>
    </source>
</evidence>
<keyword evidence="4" id="KW-1185">Reference proteome</keyword>
<sequence length="293" mass="31819">MSSAARSETWTETQAVSSSRRAFSTSLGGASEAAQSLNMQKWGAPIAAAAALGAGIYYATSRSTVVKADESASAVKKFVPENAAQLNPNDVKGGTAPEQPVQLPPFTTTDQTGQEFGLEQLQGEFAMLVFGVTRNFEDAKSRLDNLSEIVRQADRKSNMQYMRALFVSEEPQQDAPEKMSGLLQDFKAKSERRSHGPRILGLTGPDVTKVREMVNKFNEQVSKEGKTEVVHAGDPDGTLFLINPDGQLVAGFKYAAHGVDTKEVTNAIAQEILSYTHSHPQWHAPKKVGRRHA</sequence>
<dbReference type="Pfam" id="PF02630">
    <property type="entry name" value="SCO1-SenC"/>
    <property type="match status" value="1"/>
</dbReference>
<proteinExistence type="inferred from homology"/>
<dbReference type="Gene3D" id="3.40.30.10">
    <property type="entry name" value="Glutaredoxin"/>
    <property type="match status" value="1"/>
</dbReference>
<accession>A0AAV1I782</accession>
<comment type="caution">
    <text evidence="3">The sequence shown here is derived from an EMBL/GenBank/DDBJ whole genome shotgun (WGS) entry which is preliminary data.</text>
</comment>